<dbReference type="EMBL" id="JAGETZ010000003">
    <property type="protein sequence ID" value="MBO2009065.1"/>
    <property type="molecule type" value="Genomic_DNA"/>
</dbReference>
<evidence type="ECO:0000313" key="1">
    <source>
        <dbReference type="EMBL" id="MBO2009065.1"/>
    </source>
</evidence>
<organism evidence="1 2">
    <name type="scientific">Hymenobacter negativus</name>
    <dbReference type="NCBI Taxonomy" id="2795026"/>
    <lineage>
        <taxon>Bacteria</taxon>
        <taxon>Pseudomonadati</taxon>
        <taxon>Bacteroidota</taxon>
        <taxon>Cytophagia</taxon>
        <taxon>Cytophagales</taxon>
        <taxon>Hymenobacteraceae</taxon>
        <taxon>Hymenobacter</taxon>
    </lineage>
</organism>
<dbReference type="RefSeq" id="WP_208174689.1">
    <property type="nucleotide sequence ID" value="NZ_JAGETZ010000003.1"/>
</dbReference>
<keyword evidence="2" id="KW-1185">Reference proteome</keyword>
<dbReference type="Proteomes" id="UP000664369">
    <property type="component" value="Unassembled WGS sequence"/>
</dbReference>
<comment type="caution">
    <text evidence="1">The sequence shown here is derived from an EMBL/GenBank/DDBJ whole genome shotgun (WGS) entry which is preliminary data.</text>
</comment>
<protein>
    <submittedName>
        <fullName evidence="1">Uncharacterized protein</fullName>
    </submittedName>
</protein>
<name>A0ABS3QCU6_9BACT</name>
<proteinExistence type="predicted"/>
<sequence>MTDVENLKQTSLHDMSVNSLNIDFEHRELTILLAVYNEVSQSYDELKLEFQGIDNLNLNPMSLTADGFNALEIYTHTVTQTIEELAIEFQLLTGRDQSGAIWSFSFERVRLVTN</sequence>
<evidence type="ECO:0000313" key="2">
    <source>
        <dbReference type="Proteomes" id="UP000664369"/>
    </source>
</evidence>
<reference evidence="1 2" key="1">
    <citation type="submission" date="2021-03" db="EMBL/GenBank/DDBJ databases">
        <authorList>
            <person name="Kim M.K."/>
        </authorList>
    </citation>
    <scope>NUCLEOTIDE SEQUENCE [LARGE SCALE GENOMIC DNA]</scope>
    <source>
        <strain evidence="1 2">BT442</strain>
    </source>
</reference>
<accession>A0ABS3QCU6</accession>
<gene>
    <name evidence="1" type="ORF">J4E00_08375</name>
</gene>